<evidence type="ECO:0000256" key="1">
    <source>
        <dbReference type="SAM" id="Phobius"/>
    </source>
</evidence>
<reference evidence="2" key="1">
    <citation type="journal article" date="2020" name="Nat. Commun.">
        <title>Large-scale genome sequencing of mycorrhizal fungi provides insights into the early evolution of symbiotic traits.</title>
        <authorList>
            <person name="Miyauchi S."/>
            <person name="Kiss E."/>
            <person name="Kuo A."/>
            <person name="Drula E."/>
            <person name="Kohler A."/>
            <person name="Sanchez-Garcia M."/>
            <person name="Morin E."/>
            <person name="Andreopoulos B."/>
            <person name="Barry K.W."/>
            <person name="Bonito G."/>
            <person name="Buee M."/>
            <person name="Carver A."/>
            <person name="Chen C."/>
            <person name="Cichocki N."/>
            <person name="Clum A."/>
            <person name="Culley D."/>
            <person name="Crous P.W."/>
            <person name="Fauchery L."/>
            <person name="Girlanda M."/>
            <person name="Hayes R.D."/>
            <person name="Keri Z."/>
            <person name="LaButti K."/>
            <person name="Lipzen A."/>
            <person name="Lombard V."/>
            <person name="Magnuson J."/>
            <person name="Maillard F."/>
            <person name="Murat C."/>
            <person name="Nolan M."/>
            <person name="Ohm R.A."/>
            <person name="Pangilinan J."/>
            <person name="Pereira M.F."/>
            <person name="Perotto S."/>
            <person name="Peter M."/>
            <person name="Pfister S."/>
            <person name="Riley R."/>
            <person name="Sitrit Y."/>
            <person name="Stielow J.B."/>
            <person name="Szollosi G."/>
            <person name="Zifcakova L."/>
            <person name="Stursova M."/>
            <person name="Spatafora J.W."/>
            <person name="Tedersoo L."/>
            <person name="Vaario L.M."/>
            <person name="Yamada A."/>
            <person name="Yan M."/>
            <person name="Wang P."/>
            <person name="Xu J."/>
            <person name="Bruns T."/>
            <person name="Baldrian P."/>
            <person name="Vilgalys R."/>
            <person name="Dunand C."/>
            <person name="Henrissat B."/>
            <person name="Grigoriev I.V."/>
            <person name="Hibbett D."/>
            <person name="Nagy L.G."/>
            <person name="Martin F.M."/>
        </authorList>
    </citation>
    <scope>NUCLEOTIDE SEQUENCE</scope>
    <source>
        <strain evidence="2">UP504</strain>
    </source>
</reference>
<keyword evidence="1" id="KW-0472">Membrane</keyword>
<keyword evidence="1" id="KW-0812">Transmembrane</keyword>
<evidence type="ECO:0000313" key="3">
    <source>
        <dbReference type="Proteomes" id="UP000886523"/>
    </source>
</evidence>
<keyword evidence="1" id="KW-1133">Transmembrane helix</keyword>
<dbReference type="AlphaFoldDB" id="A0A9P6E1M9"/>
<protein>
    <submittedName>
        <fullName evidence="2">Uncharacterized protein</fullName>
    </submittedName>
</protein>
<feature type="transmembrane region" description="Helical" evidence="1">
    <location>
        <begin position="100"/>
        <end position="122"/>
    </location>
</feature>
<accession>A0A9P6E1M9</accession>
<dbReference type="EMBL" id="MU128917">
    <property type="protein sequence ID" value="KAF9519563.1"/>
    <property type="molecule type" value="Genomic_DNA"/>
</dbReference>
<sequence>MSIPIMMHSPNHFSEHTVLPIFCLSKDMNLRRHFVIYGSFSIDSLAITSILFARPHPSTYSHSKLKSSILHPESHSNHTAKSPYSTSRTFTRIPFFPSSLILWLHLLPFLTSFLADLGVLLLHRILGIVFDISNSAGSN</sequence>
<gene>
    <name evidence="2" type="ORF">BS47DRAFT_1156251</name>
</gene>
<dbReference type="Proteomes" id="UP000886523">
    <property type="component" value="Unassembled WGS sequence"/>
</dbReference>
<organism evidence="2 3">
    <name type="scientific">Hydnum rufescens UP504</name>
    <dbReference type="NCBI Taxonomy" id="1448309"/>
    <lineage>
        <taxon>Eukaryota</taxon>
        <taxon>Fungi</taxon>
        <taxon>Dikarya</taxon>
        <taxon>Basidiomycota</taxon>
        <taxon>Agaricomycotina</taxon>
        <taxon>Agaricomycetes</taxon>
        <taxon>Cantharellales</taxon>
        <taxon>Hydnaceae</taxon>
        <taxon>Hydnum</taxon>
    </lineage>
</organism>
<name>A0A9P6E1M9_9AGAM</name>
<comment type="caution">
    <text evidence="2">The sequence shown here is derived from an EMBL/GenBank/DDBJ whole genome shotgun (WGS) entry which is preliminary data.</text>
</comment>
<feature type="transmembrane region" description="Helical" evidence="1">
    <location>
        <begin position="34"/>
        <end position="53"/>
    </location>
</feature>
<proteinExistence type="predicted"/>
<evidence type="ECO:0000313" key="2">
    <source>
        <dbReference type="EMBL" id="KAF9519563.1"/>
    </source>
</evidence>
<keyword evidence="3" id="KW-1185">Reference proteome</keyword>